<dbReference type="EMBL" id="JBHFFA010000006">
    <property type="protein sequence ID" value="KAL2623032.1"/>
    <property type="molecule type" value="Genomic_DNA"/>
</dbReference>
<name>A0ABD1YBG4_9MARC</name>
<evidence type="ECO:0000256" key="4">
    <source>
        <dbReference type="ARBA" id="ARBA00022679"/>
    </source>
</evidence>
<comment type="catalytic activity">
    <reaction evidence="9">
        <text>L-seryl-[protein] + ATP = O-phospho-L-seryl-[protein] + ADP + H(+)</text>
        <dbReference type="Rhea" id="RHEA:17989"/>
        <dbReference type="Rhea" id="RHEA-COMP:9863"/>
        <dbReference type="Rhea" id="RHEA-COMP:11604"/>
        <dbReference type="ChEBI" id="CHEBI:15378"/>
        <dbReference type="ChEBI" id="CHEBI:29999"/>
        <dbReference type="ChEBI" id="CHEBI:30616"/>
        <dbReference type="ChEBI" id="CHEBI:83421"/>
        <dbReference type="ChEBI" id="CHEBI:456216"/>
        <dbReference type="EC" id="2.7.11.1"/>
    </reaction>
</comment>
<keyword evidence="14" id="KW-1185">Reference proteome</keyword>
<evidence type="ECO:0000313" key="14">
    <source>
        <dbReference type="Proteomes" id="UP001605036"/>
    </source>
</evidence>
<evidence type="ECO:0000256" key="7">
    <source>
        <dbReference type="ARBA" id="ARBA00022840"/>
    </source>
</evidence>
<dbReference type="EC" id="2.7.11.1" evidence="2"/>
<keyword evidence="3" id="KW-0723">Serine/threonine-protein kinase</keyword>
<evidence type="ECO:0000256" key="2">
    <source>
        <dbReference type="ARBA" id="ARBA00012513"/>
    </source>
</evidence>
<dbReference type="FunFam" id="1.10.510.10:FF:000294">
    <property type="entry name" value="Serine/threonine-protein kinase OXI1"/>
    <property type="match status" value="1"/>
</dbReference>
<feature type="binding site" evidence="10">
    <location>
        <position position="88"/>
    </location>
    <ligand>
        <name>ATP</name>
        <dbReference type="ChEBI" id="CHEBI:30616"/>
    </ligand>
</feature>
<dbReference type="Gene3D" id="3.30.200.20">
    <property type="entry name" value="Phosphorylase Kinase, domain 1"/>
    <property type="match status" value="1"/>
</dbReference>
<comment type="catalytic activity">
    <reaction evidence="8">
        <text>L-threonyl-[protein] + ATP = O-phospho-L-threonyl-[protein] + ADP + H(+)</text>
        <dbReference type="Rhea" id="RHEA:46608"/>
        <dbReference type="Rhea" id="RHEA-COMP:11060"/>
        <dbReference type="Rhea" id="RHEA-COMP:11605"/>
        <dbReference type="ChEBI" id="CHEBI:15378"/>
        <dbReference type="ChEBI" id="CHEBI:30013"/>
        <dbReference type="ChEBI" id="CHEBI:30616"/>
        <dbReference type="ChEBI" id="CHEBI:61977"/>
        <dbReference type="ChEBI" id="CHEBI:456216"/>
        <dbReference type="EC" id="2.7.11.1"/>
    </reaction>
</comment>
<feature type="region of interest" description="Disordered" evidence="11">
    <location>
        <begin position="26"/>
        <end position="45"/>
    </location>
</feature>
<dbReference type="AlphaFoldDB" id="A0ABD1YBG4"/>
<dbReference type="GO" id="GO:0004674">
    <property type="term" value="F:protein serine/threonine kinase activity"/>
    <property type="evidence" value="ECO:0007669"/>
    <property type="project" value="UniProtKB-KW"/>
</dbReference>
<evidence type="ECO:0000256" key="5">
    <source>
        <dbReference type="ARBA" id="ARBA00022741"/>
    </source>
</evidence>
<dbReference type="InterPro" id="IPR017441">
    <property type="entry name" value="Protein_kinase_ATP_BS"/>
</dbReference>
<dbReference type="InterPro" id="IPR011009">
    <property type="entry name" value="Kinase-like_dom_sf"/>
</dbReference>
<reference evidence="13 14" key="1">
    <citation type="submission" date="2024-09" db="EMBL/GenBank/DDBJ databases">
        <title>Chromosome-scale assembly of Riccia fluitans.</title>
        <authorList>
            <person name="Paukszto L."/>
            <person name="Sawicki J."/>
            <person name="Karawczyk K."/>
            <person name="Piernik-Szablinska J."/>
            <person name="Szczecinska M."/>
            <person name="Mazdziarz M."/>
        </authorList>
    </citation>
    <scope>NUCLEOTIDE SEQUENCE [LARGE SCALE GENOMIC DNA]</scope>
    <source>
        <strain evidence="13">Rf_01</strain>
        <tissue evidence="13">Aerial parts of the thallus</tissue>
    </source>
</reference>
<evidence type="ECO:0000259" key="12">
    <source>
        <dbReference type="PROSITE" id="PS50011"/>
    </source>
</evidence>
<dbReference type="InterPro" id="IPR008271">
    <property type="entry name" value="Ser/Thr_kinase_AS"/>
</dbReference>
<sequence length="537" mass="60956">MPPHAEEEGVALIAATAFKGNEDTLVKGKRLTEQEGEGKKREEEEEVKKKWNGWSVDDFRPIRPLGNGDMGTVFLVVDKGTDAPFALKVMKKNVLRARKNTHRAENEREILSKIDHPFLPKLHAHFDNDKHSFLALDYCHGGDLNVLRQKQPEKRFSESACRFYVAEVLLALEYLHKKNIVYRDLKPENILIQDGGHIMLTDFDLSLDLSGRNWTARPPSSGRGSLKEFVQREGKTNPIKNVRSFFSCASPMALATAPSVKMKKKNNLKSRVLPEEMFRKAGSGKMTSDGPAHSFVGTEEYVAPEIVWGKGHGLPVDWWTLGVLLYELFYGKTPFKGVNRKETFYNVLCKRADFPGPQSHLTDLLDKLLQKEPDKRLGTNGGAEEIKRHPFFHGVDWENLQFLSRTPVVPAPFNLEEVEMERRKKLEAAGRGDQKEHWSFTEQEYLKAHRPSGPIQLKGGAAEQKMMDSNLKLDITISKSGEYTFSSDGTVGSEVVMPQMERRSDAQHSSSNRKEEVRLSSEEVEELVVQNVFNEYF</sequence>
<gene>
    <name evidence="13" type="ORF">R1flu_003237</name>
</gene>
<evidence type="ECO:0000256" key="11">
    <source>
        <dbReference type="SAM" id="MobiDB-lite"/>
    </source>
</evidence>
<dbReference type="FunFam" id="3.30.200.20:FF:000042">
    <property type="entry name" value="Aurora kinase A"/>
    <property type="match status" value="1"/>
</dbReference>
<keyword evidence="4" id="KW-0808">Transferase</keyword>
<dbReference type="SMART" id="SM00220">
    <property type="entry name" value="S_TKc"/>
    <property type="match status" value="1"/>
</dbReference>
<evidence type="ECO:0000256" key="1">
    <source>
        <dbReference type="ARBA" id="ARBA00009903"/>
    </source>
</evidence>
<dbReference type="InterPro" id="IPR000719">
    <property type="entry name" value="Prot_kinase_dom"/>
</dbReference>
<feature type="region of interest" description="Disordered" evidence="11">
    <location>
        <begin position="499"/>
        <end position="523"/>
    </location>
</feature>
<keyword evidence="6" id="KW-0418">Kinase</keyword>
<dbReference type="PROSITE" id="PS00107">
    <property type="entry name" value="PROTEIN_KINASE_ATP"/>
    <property type="match status" value="1"/>
</dbReference>
<evidence type="ECO:0000256" key="10">
    <source>
        <dbReference type="PROSITE-ProRule" id="PRU10141"/>
    </source>
</evidence>
<evidence type="ECO:0000256" key="8">
    <source>
        <dbReference type="ARBA" id="ARBA00047899"/>
    </source>
</evidence>
<keyword evidence="7 10" id="KW-0067">ATP-binding</keyword>
<evidence type="ECO:0000256" key="6">
    <source>
        <dbReference type="ARBA" id="ARBA00022777"/>
    </source>
</evidence>
<protein>
    <recommendedName>
        <fullName evidence="2">non-specific serine/threonine protein kinase</fullName>
        <ecNumber evidence="2">2.7.11.1</ecNumber>
    </recommendedName>
</protein>
<dbReference type="SUPFAM" id="SSF56112">
    <property type="entry name" value="Protein kinase-like (PK-like)"/>
    <property type="match status" value="1"/>
</dbReference>
<accession>A0ABD1YBG4</accession>
<comment type="similarity">
    <text evidence="1">Belongs to the protein kinase superfamily. AGC Ser/Thr protein kinase family.</text>
</comment>
<dbReference type="PROSITE" id="PS00108">
    <property type="entry name" value="PROTEIN_KINASE_ST"/>
    <property type="match status" value="1"/>
</dbReference>
<organism evidence="13 14">
    <name type="scientific">Riccia fluitans</name>
    <dbReference type="NCBI Taxonomy" id="41844"/>
    <lineage>
        <taxon>Eukaryota</taxon>
        <taxon>Viridiplantae</taxon>
        <taxon>Streptophyta</taxon>
        <taxon>Embryophyta</taxon>
        <taxon>Marchantiophyta</taxon>
        <taxon>Marchantiopsida</taxon>
        <taxon>Marchantiidae</taxon>
        <taxon>Marchantiales</taxon>
        <taxon>Ricciaceae</taxon>
        <taxon>Riccia</taxon>
    </lineage>
</organism>
<evidence type="ECO:0000256" key="9">
    <source>
        <dbReference type="ARBA" id="ARBA00048679"/>
    </source>
</evidence>
<dbReference type="Pfam" id="PF00069">
    <property type="entry name" value="Pkinase"/>
    <property type="match status" value="2"/>
</dbReference>
<evidence type="ECO:0000313" key="13">
    <source>
        <dbReference type="EMBL" id="KAL2623032.1"/>
    </source>
</evidence>
<dbReference type="PANTHER" id="PTHR45637">
    <property type="entry name" value="FLIPPASE KINASE 1-RELATED"/>
    <property type="match status" value="1"/>
</dbReference>
<evidence type="ECO:0000256" key="3">
    <source>
        <dbReference type="ARBA" id="ARBA00022527"/>
    </source>
</evidence>
<keyword evidence="5 10" id="KW-0547">Nucleotide-binding</keyword>
<dbReference type="GO" id="GO:0005524">
    <property type="term" value="F:ATP binding"/>
    <property type="evidence" value="ECO:0007669"/>
    <property type="project" value="UniProtKB-UniRule"/>
</dbReference>
<comment type="caution">
    <text evidence="13">The sequence shown here is derived from an EMBL/GenBank/DDBJ whole genome shotgun (WGS) entry which is preliminary data.</text>
</comment>
<feature type="compositionally biased region" description="Basic and acidic residues" evidence="11">
    <location>
        <begin position="500"/>
        <end position="521"/>
    </location>
</feature>
<dbReference type="PROSITE" id="PS50011">
    <property type="entry name" value="PROTEIN_KINASE_DOM"/>
    <property type="match status" value="1"/>
</dbReference>
<dbReference type="Proteomes" id="UP001605036">
    <property type="component" value="Unassembled WGS sequence"/>
</dbReference>
<feature type="domain" description="Protein kinase" evidence="12">
    <location>
        <begin position="59"/>
        <end position="392"/>
    </location>
</feature>
<proteinExistence type="inferred from homology"/>
<dbReference type="Gene3D" id="1.10.510.10">
    <property type="entry name" value="Transferase(Phosphotransferase) domain 1"/>
    <property type="match status" value="1"/>
</dbReference>
<dbReference type="FunFam" id="1.10.510.10:FF:000312">
    <property type="entry name" value="Serine/threonine-protein kinase OXI1"/>
    <property type="match status" value="1"/>
</dbReference>